<dbReference type="Proteomes" id="UP000287470">
    <property type="component" value="Unassembled WGS sequence"/>
</dbReference>
<organism evidence="2 3">
    <name type="scientific">Bifidobacterium samirii</name>
    <dbReference type="NCBI Taxonomy" id="2306974"/>
    <lineage>
        <taxon>Bacteria</taxon>
        <taxon>Bacillati</taxon>
        <taxon>Actinomycetota</taxon>
        <taxon>Actinomycetes</taxon>
        <taxon>Bifidobacteriales</taxon>
        <taxon>Bifidobacteriaceae</taxon>
        <taxon>Bifidobacterium</taxon>
    </lineage>
</organism>
<feature type="transmembrane region" description="Helical" evidence="1">
    <location>
        <begin position="432"/>
        <end position="451"/>
    </location>
</feature>
<comment type="caution">
    <text evidence="2">The sequence shown here is derived from an EMBL/GenBank/DDBJ whole genome shotgun (WGS) entry which is preliminary data.</text>
</comment>
<feature type="transmembrane region" description="Helical" evidence="1">
    <location>
        <begin position="201"/>
        <end position="218"/>
    </location>
</feature>
<feature type="transmembrane region" description="Helical" evidence="1">
    <location>
        <begin position="400"/>
        <end position="420"/>
    </location>
</feature>
<feature type="transmembrane region" description="Helical" evidence="1">
    <location>
        <begin position="471"/>
        <end position="490"/>
    </location>
</feature>
<keyword evidence="1" id="KW-0472">Membrane</keyword>
<dbReference type="RefSeq" id="WP_125968368.1">
    <property type="nucleotide sequence ID" value="NZ_QXGK01000009.1"/>
</dbReference>
<keyword evidence="3" id="KW-1185">Reference proteome</keyword>
<keyword evidence="1" id="KW-0812">Transmembrane</keyword>
<name>A0A430FU97_9BIFI</name>
<feature type="transmembrane region" description="Helical" evidence="1">
    <location>
        <begin position="224"/>
        <end position="242"/>
    </location>
</feature>
<feature type="transmembrane region" description="Helical" evidence="1">
    <location>
        <begin position="172"/>
        <end position="194"/>
    </location>
</feature>
<protein>
    <recommendedName>
        <fullName evidence="4">DUF2142 domain-containing protein</fullName>
    </recommendedName>
</protein>
<dbReference type="EMBL" id="QXGK01000009">
    <property type="protein sequence ID" value="RSX56570.1"/>
    <property type="molecule type" value="Genomic_DNA"/>
</dbReference>
<dbReference type="Pfam" id="PF09913">
    <property type="entry name" value="DUF2142"/>
    <property type="match status" value="1"/>
</dbReference>
<sequence>MSSQGASHRRATGRHLVDRVSDRASGGAAFDRYLSVFRRLMPLIVVLGTLIMGGGFMALTQPGHIPDVWAHVYRVDGMLHGDVLAHPVESRSRLHGGEGNVGGHVSWQWIDYSQEHYDGYDPTVILPDTITVSDSNGADVPYNNTATNSPLVYLPQLAGFALGDALGLSAGATYYLTETITLVAYALCMALAVFLLPRWRILAALVMLFPLTIHRYSYAISADSMTQALAFLLTCMLVRATVRRVTTGYCAALAVLCVALSMCKFVYAPMSALTLLVPWVQRGLADGGPSSGTLAGASPEVATSGAHAAIGKRSVTARAASFRAQLGILASGVALSAVWLMVWMRLTGWFVTTPMLVSHAEMTARKQALLSDPSSLLAALKAIVMAIVTARSNMGRRLDSLVIGACWLMIAALLVVLVVATIRRAMPARLLVFWWGSAVVMIGILLLTYLALWLQYTPAGAGVVDGVQHRYFLPLALIGVICAAECLRAVGTSRRRLD</sequence>
<evidence type="ECO:0000313" key="3">
    <source>
        <dbReference type="Proteomes" id="UP000287470"/>
    </source>
</evidence>
<proteinExistence type="predicted"/>
<dbReference type="InterPro" id="IPR018674">
    <property type="entry name" value="DUF2142_membrane"/>
</dbReference>
<evidence type="ECO:0000313" key="2">
    <source>
        <dbReference type="EMBL" id="RSX56570.1"/>
    </source>
</evidence>
<reference evidence="2 3" key="1">
    <citation type="submission" date="2018-09" db="EMBL/GenBank/DDBJ databases">
        <title>Characterization of the phylogenetic diversity of five novel species belonging to the genus Bifidobacterium.</title>
        <authorList>
            <person name="Lugli G.A."/>
            <person name="Duranti S."/>
            <person name="Milani C."/>
        </authorList>
    </citation>
    <scope>NUCLEOTIDE SEQUENCE [LARGE SCALE GENOMIC DNA]</scope>
    <source>
        <strain evidence="2 3">2033B</strain>
    </source>
</reference>
<evidence type="ECO:0008006" key="4">
    <source>
        <dbReference type="Google" id="ProtNLM"/>
    </source>
</evidence>
<evidence type="ECO:0000256" key="1">
    <source>
        <dbReference type="SAM" id="Phobius"/>
    </source>
</evidence>
<feature type="transmembrane region" description="Helical" evidence="1">
    <location>
        <begin position="368"/>
        <end position="388"/>
    </location>
</feature>
<feature type="transmembrane region" description="Helical" evidence="1">
    <location>
        <begin position="249"/>
        <end position="267"/>
    </location>
</feature>
<feature type="transmembrane region" description="Helical" evidence="1">
    <location>
        <begin position="326"/>
        <end position="347"/>
    </location>
</feature>
<gene>
    <name evidence="2" type="ORF">D2E24_1115</name>
</gene>
<keyword evidence="1" id="KW-1133">Transmembrane helix</keyword>
<feature type="transmembrane region" description="Helical" evidence="1">
    <location>
        <begin position="40"/>
        <end position="59"/>
    </location>
</feature>
<accession>A0A430FU97</accession>
<dbReference type="OrthoDB" id="3229258at2"/>
<dbReference type="AlphaFoldDB" id="A0A430FU97"/>